<comment type="caution">
    <text evidence="2">The sequence shown here is derived from an EMBL/GenBank/DDBJ whole genome shotgun (WGS) entry which is preliminary data.</text>
</comment>
<dbReference type="Proteomes" id="UP000254559">
    <property type="component" value="Unassembled WGS sequence"/>
</dbReference>
<sequence length="230" mass="26627">MIIEFLQFLSFIFLDIIEIMLLLTLFSRISTISVPFKRIFYLSLGIITVEAIFLTFSTDNLSIDIVSVGRLIFFLGIAFYYGKSRTNLLLPFYALFTFIAPNLFLRFIGLFVIPLLNLTPDKAAANYFLVYGLVYVGIFLTYTMIKLLRYNFNHWKTKLQSLGYRCLLVVTTLSMLAYYSLLDISYIGVTSQTLKQWIVLGYLFLLFVLVTILDCWAKRTVTKNALFKDD</sequence>
<keyword evidence="2" id="KW-0808">Transferase</keyword>
<feature type="transmembrane region" description="Helical" evidence="1">
    <location>
        <begin position="93"/>
        <end position="116"/>
    </location>
</feature>
<evidence type="ECO:0000256" key="1">
    <source>
        <dbReference type="SAM" id="Phobius"/>
    </source>
</evidence>
<dbReference type="RefSeq" id="WP_115283037.1">
    <property type="nucleotide sequence ID" value="NZ_UHFO01000001.1"/>
</dbReference>
<evidence type="ECO:0000313" key="2">
    <source>
        <dbReference type="EMBL" id="SUN61677.1"/>
    </source>
</evidence>
<reference evidence="2 3" key="1">
    <citation type="submission" date="2018-06" db="EMBL/GenBank/DDBJ databases">
        <authorList>
            <consortium name="Pathogen Informatics"/>
            <person name="Doyle S."/>
        </authorList>
    </citation>
    <scope>NUCLEOTIDE SEQUENCE [LARGE SCALE GENOMIC DNA]</scope>
    <source>
        <strain evidence="2 3">NCTC11564</strain>
    </source>
</reference>
<name>A0A9X8T1E8_STREQ</name>
<protein>
    <submittedName>
        <fullName evidence="2">Two-component response regulator histidine kinase</fullName>
        <ecNumber evidence="2">2.7.3.-</ecNumber>
    </submittedName>
</protein>
<keyword evidence="1" id="KW-0812">Transmembrane</keyword>
<dbReference type="EC" id="2.7.3.-" evidence="2"/>
<organism evidence="2 3">
    <name type="scientific">Streptococcus dysgalactiae subsp. equisimilis</name>
    <name type="common">Streptococcus equisimilis</name>
    <dbReference type="NCBI Taxonomy" id="119602"/>
    <lineage>
        <taxon>Bacteria</taxon>
        <taxon>Bacillati</taxon>
        <taxon>Bacillota</taxon>
        <taxon>Bacilli</taxon>
        <taxon>Lactobacillales</taxon>
        <taxon>Streptococcaceae</taxon>
        <taxon>Streptococcus</taxon>
    </lineage>
</organism>
<gene>
    <name evidence="2" type="ORF">NCTC11564_00217</name>
</gene>
<feature type="transmembrane region" description="Helical" evidence="1">
    <location>
        <begin position="128"/>
        <end position="150"/>
    </location>
</feature>
<keyword evidence="2" id="KW-0418">Kinase</keyword>
<dbReference type="AlphaFoldDB" id="A0A9X8T1E8"/>
<feature type="transmembrane region" description="Helical" evidence="1">
    <location>
        <begin position="62"/>
        <end position="81"/>
    </location>
</feature>
<proteinExistence type="predicted"/>
<keyword evidence="1" id="KW-1133">Transmembrane helix</keyword>
<accession>A0A9X8T1E8</accession>
<feature type="transmembrane region" description="Helical" evidence="1">
    <location>
        <begin position="6"/>
        <end position="27"/>
    </location>
</feature>
<feature type="transmembrane region" description="Helical" evidence="1">
    <location>
        <begin position="39"/>
        <end position="56"/>
    </location>
</feature>
<keyword evidence="1" id="KW-0472">Membrane</keyword>
<evidence type="ECO:0000313" key="3">
    <source>
        <dbReference type="Proteomes" id="UP000254559"/>
    </source>
</evidence>
<feature type="transmembrane region" description="Helical" evidence="1">
    <location>
        <begin position="162"/>
        <end position="182"/>
    </location>
</feature>
<feature type="transmembrane region" description="Helical" evidence="1">
    <location>
        <begin position="194"/>
        <end position="217"/>
    </location>
</feature>
<dbReference type="EMBL" id="UHFO01000001">
    <property type="protein sequence ID" value="SUN61677.1"/>
    <property type="molecule type" value="Genomic_DNA"/>
</dbReference>
<dbReference type="GO" id="GO:0016301">
    <property type="term" value="F:kinase activity"/>
    <property type="evidence" value="ECO:0007669"/>
    <property type="project" value="UniProtKB-KW"/>
</dbReference>